<feature type="region of interest" description="Disordered" evidence="5">
    <location>
        <begin position="118"/>
        <end position="145"/>
    </location>
</feature>
<evidence type="ECO:0000259" key="7">
    <source>
        <dbReference type="PROSITE" id="PS50089"/>
    </source>
</evidence>
<dbReference type="Proteomes" id="UP000001064">
    <property type="component" value="Unassembled WGS sequence"/>
</dbReference>
<keyword evidence="1" id="KW-0479">Metal-binding</keyword>
<evidence type="ECO:0000256" key="6">
    <source>
        <dbReference type="SAM" id="SignalP"/>
    </source>
</evidence>
<dbReference type="InterPro" id="IPR001841">
    <property type="entry name" value="Znf_RING"/>
</dbReference>
<keyword evidence="3" id="KW-0862">Zinc</keyword>
<feature type="region of interest" description="Disordered" evidence="5">
    <location>
        <begin position="37"/>
        <end position="79"/>
    </location>
</feature>
<dbReference type="GO" id="GO:0008270">
    <property type="term" value="F:zinc ion binding"/>
    <property type="evidence" value="ECO:0007669"/>
    <property type="project" value="UniProtKB-KW"/>
</dbReference>
<evidence type="ECO:0000256" key="5">
    <source>
        <dbReference type="SAM" id="MobiDB-lite"/>
    </source>
</evidence>
<dbReference type="PROSITE" id="PS00518">
    <property type="entry name" value="ZF_RING_1"/>
    <property type="match status" value="1"/>
</dbReference>
<dbReference type="EMBL" id="GL871263">
    <property type="protein sequence ID" value="EGC31296.1"/>
    <property type="molecule type" value="Genomic_DNA"/>
</dbReference>
<keyword evidence="9" id="KW-1185">Reference proteome</keyword>
<dbReference type="KEGG" id="dpp:DICPUDRAFT_82806"/>
<keyword evidence="2 4" id="KW-0863">Zinc-finger</keyword>
<dbReference type="Pfam" id="PF13639">
    <property type="entry name" value="zf-RING_2"/>
    <property type="match status" value="1"/>
</dbReference>
<evidence type="ECO:0000313" key="9">
    <source>
        <dbReference type="Proteomes" id="UP000001064"/>
    </source>
</evidence>
<feature type="signal peptide" evidence="6">
    <location>
        <begin position="1"/>
        <end position="30"/>
    </location>
</feature>
<dbReference type="VEuPathDB" id="AmoebaDB:DICPUDRAFT_82806"/>
<proteinExistence type="predicted"/>
<evidence type="ECO:0000256" key="1">
    <source>
        <dbReference type="ARBA" id="ARBA00022723"/>
    </source>
</evidence>
<evidence type="ECO:0000256" key="3">
    <source>
        <dbReference type="ARBA" id="ARBA00022833"/>
    </source>
</evidence>
<dbReference type="InterPro" id="IPR053109">
    <property type="entry name" value="Ser/Thr-Kinase-Related"/>
</dbReference>
<dbReference type="OMA" id="AENHINI"/>
<dbReference type="PANTHER" id="PTHR31534:SF3">
    <property type="entry name" value="HPC2-RELATED DOMAIN-CONTAINING PROTEIN"/>
    <property type="match status" value="1"/>
</dbReference>
<reference evidence="9" key="1">
    <citation type="journal article" date="2011" name="Genome Biol.">
        <title>Comparative genomics of the social amoebae Dictyostelium discoideum and Dictyostelium purpureum.</title>
        <authorList>
            <consortium name="US DOE Joint Genome Institute (JGI-PGF)"/>
            <person name="Sucgang R."/>
            <person name="Kuo A."/>
            <person name="Tian X."/>
            <person name="Salerno W."/>
            <person name="Parikh A."/>
            <person name="Feasley C.L."/>
            <person name="Dalin E."/>
            <person name="Tu H."/>
            <person name="Huang E."/>
            <person name="Barry K."/>
            <person name="Lindquist E."/>
            <person name="Shapiro H."/>
            <person name="Bruce D."/>
            <person name="Schmutz J."/>
            <person name="Salamov A."/>
            <person name="Fey P."/>
            <person name="Gaudet P."/>
            <person name="Anjard C."/>
            <person name="Babu M.M."/>
            <person name="Basu S."/>
            <person name="Bushmanova Y."/>
            <person name="van der Wel H."/>
            <person name="Katoh-Kurasawa M."/>
            <person name="Dinh C."/>
            <person name="Coutinho P.M."/>
            <person name="Saito T."/>
            <person name="Elias M."/>
            <person name="Schaap P."/>
            <person name="Kay R.R."/>
            <person name="Henrissat B."/>
            <person name="Eichinger L."/>
            <person name="Rivero F."/>
            <person name="Putnam N.H."/>
            <person name="West C.M."/>
            <person name="Loomis W.F."/>
            <person name="Chisholm R.L."/>
            <person name="Shaulsky G."/>
            <person name="Strassmann J.E."/>
            <person name="Queller D.C."/>
            <person name="Kuspa A."/>
            <person name="Grigoriev I.V."/>
        </authorList>
    </citation>
    <scope>NUCLEOTIDE SEQUENCE [LARGE SCALE GENOMIC DNA]</scope>
    <source>
        <strain evidence="9">QSDP1</strain>
    </source>
</reference>
<dbReference type="GeneID" id="10505921"/>
<feature type="compositionally biased region" description="Basic and acidic residues" evidence="5">
    <location>
        <begin position="136"/>
        <end position="145"/>
    </location>
</feature>
<sequence length="455" mass="55661">MLESILFAIFIWSLIILKIIFRSTPQETQTNNFTQTNNHTHINNNNHINSDTHNNNHKINETTNSTPIDQSPKEKNKYDSTSTFHYSAYKNIYCCSEYYNSQENSGRSSVTQEILRHAPKEPSQPENIFPYSPFDHTGERMEKEKIEKEKLRKENLEILKREQQKEMEYMKQLKRETQERERIEKLEKDRKEREYRESLERQRLKKERLEKEIKEAKEKQRVEREKKEKEKKEREQKKREEKERKQKEREENERKQKEREELERIQSVYKETLERVMERVRLENLERQEREEREEREKEQQQREQHEREEREKQEREQQQREQQEREVAERRENEHQCTICMDKIEPSKLATIDCNHNYCYDCIMEWSYRRDNTCPNCRAPFFLVRFNYNSLSRYYQVLSLQCNNVLCLMSVIGHSVYNSFSYSLFIILSFSALSGFFSSVQPCSIFNVNNKAYI</sequence>
<feature type="chain" id="PRO_5003262894" description="RING-type domain-containing protein" evidence="6">
    <location>
        <begin position="31"/>
        <end position="455"/>
    </location>
</feature>
<organism evidence="8 9">
    <name type="scientific">Dictyostelium purpureum</name>
    <name type="common">Slime mold</name>
    <dbReference type="NCBI Taxonomy" id="5786"/>
    <lineage>
        <taxon>Eukaryota</taxon>
        <taxon>Amoebozoa</taxon>
        <taxon>Evosea</taxon>
        <taxon>Eumycetozoa</taxon>
        <taxon>Dictyostelia</taxon>
        <taxon>Dictyosteliales</taxon>
        <taxon>Dictyosteliaceae</taxon>
        <taxon>Dictyostelium</taxon>
    </lineage>
</organism>
<evidence type="ECO:0000256" key="4">
    <source>
        <dbReference type="PROSITE-ProRule" id="PRU00175"/>
    </source>
</evidence>
<feature type="compositionally biased region" description="Low complexity" evidence="5">
    <location>
        <begin position="37"/>
        <end position="53"/>
    </location>
</feature>
<dbReference type="AlphaFoldDB" id="F0ZXN5"/>
<name>F0ZXN5_DICPU</name>
<feature type="region of interest" description="Disordered" evidence="5">
    <location>
        <begin position="290"/>
        <end position="329"/>
    </location>
</feature>
<dbReference type="Gene3D" id="3.30.40.10">
    <property type="entry name" value="Zinc/RING finger domain, C3HC4 (zinc finger)"/>
    <property type="match status" value="1"/>
</dbReference>
<dbReference type="RefSeq" id="XP_003292173.1">
    <property type="nucleotide sequence ID" value="XM_003292125.1"/>
</dbReference>
<dbReference type="SUPFAM" id="SSF57850">
    <property type="entry name" value="RING/U-box"/>
    <property type="match status" value="1"/>
</dbReference>
<dbReference type="InterPro" id="IPR013083">
    <property type="entry name" value="Znf_RING/FYVE/PHD"/>
</dbReference>
<keyword evidence="6" id="KW-0732">Signal</keyword>
<dbReference type="OrthoDB" id="21534at2759"/>
<gene>
    <name evidence="8" type="ORF">DICPUDRAFT_82806</name>
</gene>
<evidence type="ECO:0000256" key="2">
    <source>
        <dbReference type="ARBA" id="ARBA00022771"/>
    </source>
</evidence>
<feature type="region of interest" description="Disordered" evidence="5">
    <location>
        <begin position="171"/>
        <end position="260"/>
    </location>
</feature>
<protein>
    <recommendedName>
        <fullName evidence="7">RING-type domain-containing protein</fullName>
    </recommendedName>
</protein>
<dbReference type="InterPro" id="IPR017907">
    <property type="entry name" value="Znf_RING_CS"/>
</dbReference>
<feature type="domain" description="RING-type" evidence="7">
    <location>
        <begin position="338"/>
        <end position="379"/>
    </location>
</feature>
<dbReference type="InParanoid" id="F0ZXN5"/>
<dbReference type="PANTHER" id="PTHR31534">
    <property type="entry name" value="ATAXIN 7, ISOFORM A"/>
    <property type="match status" value="1"/>
</dbReference>
<dbReference type="STRING" id="5786.F0ZXN5"/>
<evidence type="ECO:0000313" key="8">
    <source>
        <dbReference type="EMBL" id="EGC31296.1"/>
    </source>
</evidence>
<dbReference type="PROSITE" id="PS50089">
    <property type="entry name" value="ZF_RING_2"/>
    <property type="match status" value="1"/>
</dbReference>
<dbReference type="SMART" id="SM00184">
    <property type="entry name" value="RING"/>
    <property type="match status" value="1"/>
</dbReference>
<accession>F0ZXN5</accession>